<dbReference type="Proteomes" id="UP000823612">
    <property type="component" value="Unassembled WGS sequence"/>
</dbReference>
<organism evidence="3 4">
    <name type="scientific">Candidatus Pullibacteroides excrementavium</name>
    <dbReference type="NCBI Taxonomy" id="2840905"/>
    <lineage>
        <taxon>Bacteria</taxon>
        <taxon>Pseudomonadati</taxon>
        <taxon>Bacteroidota</taxon>
        <taxon>Bacteroidia</taxon>
        <taxon>Bacteroidales</taxon>
        <taxon>Candidatus Pullibacteroides</taxon>
    </lineage>
</organism>
<evidence type="ECO:0000256" key="1">
    <source>
        <dbReference type="ARBA" id="ARBA00023267"/>
    </source>
</evidence>
<dbReference type="Gene3D" id="2.40.50.100">
    <property type="match status" value="1"/>
</dbReference>
<name>A0A9D9H0U5_9BACT</name>
<feature type="domain" description="Lipoyl-binding" evidence="2">
    <location>
        <begin position="30"/>
        <end position="105"/>
    </location>
</feature>
<dbReference type="AlphaFoldDB" id="A0A9D9H0U5"/>
<evidence type="ECO:0000313" key="4">
    <source>
        <dbReference type="Proteomes" id="UP000823612"/>
    </source>
</evidence>
<dbReference type="InterPro" id="IPR050709">
    <property type="entry name" value="Biotin_Carboxyl_Carrier/Decarb"/>
</dbReference>
<dbReference type="PROSITE" id="PS00188">
    <property type="entry name" value="BIOTIN"/>
    <property type="match status" value="1"/>
</dbReference>
<reference evidence="3" key="1">
    <citation type="submission" date="2020-10" db="EMBL/GenBank/DDBJ databases">
        <authorList>
            <person name="Gilroy R."/>
        </authorList>
    </citation>
    <scope>NUCLEOTIDE SEQUENCE</scope>
    <source>
        <strain evidence="3">2889</strain>
    </source>
</reference>
<reference evidence="3" key="2">
    <citation type="journal article" date="2021" name="PeerJ">
        <title>Extensive microbial diversity within the chicken gut microbiome revealed by metagenomics and culture.</title>
        <authorList>
            <person name="Gilroy R."/>
            <person name="Ravi A."/>
            <person name="Getino M."/>
            <person name="Pursley I."/>
            <person name="Horton D.L."/>
            <person name="Alikhan N.F."/>
            <person name="Baker D."/>
            <person name="Gharbi K."/>
            <person name="Hall N."/>
            <person name="Watson M."/>
            <person name="Adriaenssens E.M."/>
            <person name="Foster-Nyarko E."/>
            <person name="Jarju S."/>
            <person name="Secka A."/>
            <person name="Antonio M."/>
            <person name="Oren A."/>
            <person name="Chaudhuri R.R."/>
            <person name="La Ragione R."/>
            <person name="Hildebrand F."/>
            <person name="Pallen M.J."/>
        </authorList>
    </citation>
    <scope>NUCLEOTIDE SEQUENCE</scope>
    <source>
        <strain evidence="3">2889</strain>
    </source>
</reference>
<dbReference type="InterPro" id="IPR011053">
    <property type="entry name" value="Single_hybrid_motif"/>
</dbReference>
<dbReference type="InterPro" id="IPR000089">
    <property type="entry name" value="Biotin_lipoyl"/>
</dbReference>
<accession>A0A9D9H0U5</accession>
<dbReference type="PANTHER" id="PTHR45266:SF3">
    <property type="entry name" value="OXALOACETATE DECARBOXYLASE ALPHA CHAIN"/>
    <property type="match status" value="1"/>
</dbReference>
<comment type="caution">
    <text evidence="3">The sequence shown here is derived from an EMBL/GenBank/DDBJ whole genome shotgun (WGS) entry which is preliminary data.</text>
</comment>
<evidence type="ECO:0000313" key="3">
    <source>
        <dbReference type="EMBL" id="MBO8432171.1"/>
    </source>
</evidence>
<sequence>METTEKMESLNLPTGQYETELSVKYKHKTPYRHVSPYNMEAFMPGTVRQICVKVGDKVKKGDKVLILDAMKMDNELLAPVDGIVKSICVEEGHSIPKHALLIEFSPVC</sequence>
<evidence type="ECO:0000259" key="2">
    <source>
        <dbReference type="PROSITE" id="PS50968"/>
    </source>
</evidence>
<protein>
    <submittedName>
        <fullName evidence="3">Acetyl-CoA carboxylase biotin carboxyl carrier protein subunit</fullName>
    </submittedName>
</protein>
<gene>
    <name evidence="3" type="ORF">IAB08_02605</name>
</gene>
<dbReference type="SUPFAM" id="SSF51230">
    <property type="entry name" value="Single hybrid motif"/>
    <property type="match status" value="1"/>
</dbReference>
<dbReference type="EMBL" id="JADIMZ010000034">
    <property type="protein sequence ID" value="MBO8432171.1"/>
    <property type="molecule type" value="Genomic_DNA"/>
</dbReference>
<dbReference type="Pfam" id="PF00364">
    <property type="entry name" value="Biotin_lipoyl"/>
    <property type="match status" value="1"/>
</dbReference>
<dbReference type="InterPro" id="IPR001882">
    <property type="entry name" value="Biotin_BS"/>
</dbReference>
<dbReference type="PROSITE" id="PS50968">
    <property type="entry name" value="BIOTINYL_LIPOYL"/>
    <property type="match status" value="1"/>
</dbReference>
<keyword evidence="1" id="KW-0092">Biotin</keyword>
<dbReference type="PANTHER" id="PTHR45266">
    <property type="entry name" value="OXALOACETATE DECARBOXYLASE ALPHA CHAIN"/>
    <property type="match status" value="1"/>
</dbReference>
<dbReference type="FunFam" id="2.40.50.100:FF:000003">
    <property type="entry name" value="Acetyl-CoA carboxylase biotin carboxyl carrier protein"/>
    <property type="match status" value="1"/>
</dbReference>
<proteinExistence type="predicted"/>
<dbReference type="CDD" id="cd06850">
    <property type="entry name" value="biotinyl_domain"/>
    <property type="match status" value="1"/>
</dbReference>